<reference evidence="3" key="1">
    <citation type="submission" date="2016-01" db="EMBL/GenBank/DDBJ databases">
        <authorList>
            <person name="Mitreva M."/>
            <person name="Pepin K.H."/>
            <person name="Mihindukulasuriya K.A."/>
            <person name="Fulton R."/>
            <person name="Fronick C."/>
            <person name="O'Laughlin M."/>
            <person name="Miner T."/>
            <person name="Herter B."/>
            <person name="Rosa B.A."/>
            <person name="Cordes M."/>
            <person name="Tomlinson C."/>
            <person name="Wollam A."/>
            <person name="Palsikar V.B."/>
            <person name="Mardis E.R."/>
            <person name="Wilson R.K."/>
        </authorList>
    </citation>
    <scope>NUCLEOTIDE SEQUENCE [LARGE SCALE GENOMIC DNA]</scope>
    <source>
        <strain evidence="3">KA00274</strain>
    </source>
</reference>
<dbReference type="Pfam" id="PF14387">
    <property type="entry name" value="DUF4418"/>
    <property type="match status" value="1"/>
</dbReference>
<evidence type="ECO:0000256" key="1">
    <source>
        <dbReference type="SAM" id="Phobius"/>
    </source>
</evidence>
<sequence length="150" mass="16518">MHTNRSLQTINYLQIIVAVILAAMSFIILPVCGPMKNGMHMSCYYTGILETVVGIVLFVLAIVNLTNKNALVHKILPFAQIVIAAIAYMIPTKIIPIAVGTTMNGKTKLIGLCMKPMRCWTSFRGCSICLLIVVLLALIYLGMQYVTKKD</sequence>
<keyword evidence="1" id="KW-0472">Membrane</keyword>
<dbReference type="AlphaFoldDB" id="A0A133Y6C0"/>
<gene>
    <name evidence="2" type="ORF">HMPREF1872_01472</name>
</gene>
<feature type="transmembrane region" description="Helical" evidence="1">
    <location>
        <begin position="12"/>
        <end position="32"/>
    </location>
</feature>
<dbReference type="EMBL" id="LSCV01000046">
    <property type="protein sequence ID" value="KXB38752.1"/>
    <property type="molecule type" value="Genomic_DNA"/>
</dbReference>
<feature type="transmembrane region" description="Helical" evidence="1">
    <location>
        <begin position="75"/>
        <end position="100"/>
    </location>
</feature>
<feature type="transmembrane region" description="Helical" evidence="1">
    <location>
        <begin position="121"/>
        <end position="143"/>
    </location>
</feature>
<proteinExistence type="predicted"/>
<protein>
    <recommendedName>
        <fullName evidence="4">DUF4418 domain-containing protein</fullName>
    </recommendedName>
</protein>
<evidence type="ECO:0008006" key="4">
    <source>
        <dbReference type="Google" id="ProtNLM"/>
    </source>
</evidence>
<evidence type="ECO:0000313" key="2">
    <source>
        <dbReference type="EMBL" id="KXB38752.1"/>
    </source>
</evidence>
<keyword evidence="3" id="KW-1185">Reference proteome</keyword>
<keyword evidence="1" id="KW-1133">Transmembrane helix</keyword>
<organism evidence="2 3">
    <name type="scientific">Amygdalobacter nucleatus</name>
    <dbReference type="NCBI Taxonomy" id="3029274"/>
    <lineage>
        <taxon>Bacteria</taxon>
        <taxon>Bacillati</taxon>
        <taxon>Bacillota</taxon>
        <taxon>Clostridia</taxon>
        <taxon>Eubacteriales</taxon>
        <taxon>Oscillospiraceae</taxon>
        <taxon>Amygdalobacter</taxon>
    </lineage>
</organism>
<keyword evidence="1" id="KW-0812">Transmembrane</keyword>
<name>A0A133Y6C0_9FIRM</name>
<dbReference type="InterPro" id="IPR025531">
    <property type="entry name" value="DUF4418"/>
</dbReference>
<evidence type="ECO:0000313" key="3">
    <source>
        <dbReference type="Proteomes" id="UP000070080"/>
    </source>
</evidence>
<dbReference type="STRING" id="1497955.HMPREF1872_01472"/>
<dbReference type="RefSeq" id="WP_066715191.1">
    <property type="nucleotide sequence ID" value="NZ_JARFNM010000001.1"/>
</dbReference>
<dbReference type="OrthoDB" id="3239888at2"/>
<feature type="transmembrane region" description="Helical" evidence="1">
    <location>
        <begin position="44"/>
        <end position="63"/>
    </location>
</feature>
<comment type="caution">
    <text evidence="2">The sequence shown here is derived from an EMBL/GenBank/DDBJ whole genome shotgun (WGS) entry which is preliminary data.</text>
</comment>
<dbReference type="Proteomes" id="UP000070080">
    <property type="component" value="Unassembled WGS sequence"/>
</dbReference>
<accession>A0A133Y6C0</accession>